<dbReference type="KEGG" id="ago:AGOS_AGR392C"/>
<organism evidence="7 8">
    <name type="scientific">Eremothecium gossypii (strain ATCC 10895 / CBS 109.51 / FGSC 9923 / NRRL Y-1056)</name>
    <name type="common">Yeast</name>
    <name type="synonym">Ashbya gossypii</name>
    <dbReference type="NCBI Taxonomy" id="284811"/>
    <lineage>
        <taxon>Eukaryota</taxon>
        <taxon>Fungi</taxon>
        <taxon>Dikarya</taxon>
        <taxon>Ascomycota</taxon>
        <taxon>Saccharomycotina</taxon>
        <taxon>Saccharomycetes</taxon>
        <taxon>Saccharomycetales</taxon>
        <taxon>Saccharomycetaceae</taxon>
        <taxon>Eremothecium</taxon>
    </lineage>
</organism>
<sequence>MDDDVSSLLVDRMRDATGSAPRSGGEDIAARKQELQLRQQVQMVQDTLQTNAFTPVVVSDTVVEGGSHIRPGVLQVYLDKTVYRASNMNQLLQQADTFHRLLTAHSLADAAEQTLDARGVHRAALSSTQIPSHFHSNDAPYELSVLDVIHRVALKPVSRFRAKTGTNVGNGEGDGYLQFQWRNILGGGERLTLDATKGTKTHSSYLLNFNAPVSTWWLGDLSLFKNATQLGGLELFSLGTRASLRSCFFGLRSWNHELHAEQLWCTTGCINGLASDASLLQCGDDVKTSLSYVLSSDTRDSAVFASTGRLLRWASELALGSYAKTQVQLSDAVSWGAGDFLTLSTTLKAGYIKNLQPGLRPIHIRDKFHCGGANDVRGFQLMGLGPKDAQDSLGGDAFLTYGLSLFSRLPVQRWAGSDFRLHWFLNGGRLLSHNGASLLDVGTTLLEEHSISCGTGLLFQHPVARFELNFTLPLATHSSDTARKGFQYGIGVSFL</sequence>
<evidence type="ECO:0000313" key="8">
    <source>
        <dbReference type="Proteomes" id="UP000000591"/>
    </source>
</evidence>
<feature type="domain" description="Bacterial surface antigen (D15)" evidence="6">
    <location>
        <begin position="183"/>
        <end position="494"/>
    </location>
</feature>
<dbReference type="eggNOG" id="KOG2602">
    <property type="taxonomic scope" value="Eukaryota"/>
</dbReference>
<accession>Q74Z15</accession>
<dbReference type="Gene3D" id="2.40.160.50">
    <property type="entry name" value="membrane protein fhac: a member of the omp85/tpsb transporter family"/>
    <property type="match status" value="1"/>
</dbReference>
<reference evidence="7 8" key="1">
    <citation type="journal article" date="2004" name="Science">
        <title>The Ashbya gossypii genome as a tool for mapping the ancient Saccharomyces cerevisiae genome.</title>
        <authorList>
            <person name="Dietrich F.S."/>
            <person name="Voegeli S."/>
            <person name="Brachat S."/>
            <person name="Lerch A."/>
            <person name="Gates K."/>
            <person name="Steiner S."/>
            <person name="Mohr C."/>
            <person name="Pohlmann R."/>
            <person name="Luedi P."/>
            <person name="Choi S."/>
            <person name="Wing R.A."/>
            <person name="Flavier A."/>
            <person name="Gaffney T.D."/>
            <person name="Philippsen P."/>
        </authorList>
    </citation>
    <scope>NUCLEOTIDE SEQUENCE [LARGE SCALE GENOMIC DNA]</scope>
    <source>
        <strain evidence="8">ATCC 10895 / CBS 109.51 / FGSC 9923 / NRRL Y-1056</strain>
    </source>
</reference>
<dbReference type="HOGENOM" id="CLU_014798_3_1_1"/>
<dbReference type="PANTHER" id="PTHR12815">
    <property type="entry name" value="SORTING AND ASSEMBLY MACHINERY SAMM50 PROTEIN FAMILY MEMBER"/>
    <property type="match status" value="1"/>
</dbReference>
<evidence type="ECO:0000259" key="6">
    <source>
        <dbReference type="Pfam" id="PF01103"/>
    </source>
</evidence>
<gene>
    <name evidence="7" type="ORF">AGOS_AGR392C</name>
</gene>
<dbReference type="FunCoup" id="Q74Z15">
    <property type="interactions" value="169"/>
</dbReference>
<dbReference type="InterPro" id="IPR039910">
    <property type="entry name" value="D15-like"/>
</dbReference>
<keyword evidence="3" id="KW-1134">Transmembrane beta strand</keyword>
<dbReference type="STRING" id="284811.Q74Z15"/>
<reference evidence="8" key="2">
    <citation type="journal article" date="2013" name="G3 (Bethesda)">
        <title>Genomes of Ashbya fungi isolated from insects reveal four mating-type loci, numerous translocations, lack of transposons, and distinct gene duplications.</title>
        <authorList>
            <person name="Dietrich F.S."/>
            <person name="Voegeli S."/>
            <person name="Kuo S."/>
            <person name="Philippsen P."/>
        </authorList>
    </citation>
    <scope>GENOME REANNOTATION</scope>
    <source>
        <strain evidence="8">ATCC 10895 / CBS 109.51 / FGSC 9923 / NRRL Y-1056</strain>
    </source>
</reference>
<dbReference type="InterPro" id="IPR000184">
    <property type="entry name" value="Bac_surfAg_D15"/>
</dbReference>
<evidence type="ECO:0000313" key="7">
    <source>
        <dbReference type="EMBL" id="AAS54882.1"/>
    </source>
</evidence>
<dbReference type="OrthoDB" id="1724197at2759"/>
<dbReference type="GO" id="GO:0005741">
    <property type="term" value="C:mitochondrial outer membrane"/>
    <property type="evidence" value="ECO:0007669"/>
    <property type="project" value="UniProtKB-SubCell"/>
</dbReference>
<dbReference type="EMBL" id="AE016820">
    <property type="protein sequence ID" value="AAS54882.1"/>
    <property type="molecule type" value="Genomic_DNA"/>
</dbReference>
<dbReference type="GeneID" id="4623362"/>
<proteinExistence type="inferred from homology"/>
<comment type="similarity">
    <text evidence="2">Belongs to the SAM50/omp85 family.</text>
</comment>
<dbReference type="Proteomes" id="UP000000591">
    <property type="component" value="Chromosome VII"/>
</dbReference>
<dbReference type="InParanoid" id="Q74Z15"/>
<protein>
    <submittedName>
        <fullName evidence="7">AGR392Cp</fullName>
    </submittedName>
</protein>
<evidence type="ECO:0000256" key="5">
    <source>
        <dbReference type="ARBA" id="ARBA00023136"/>
    </source>
</evidence>
<keyword evidence="5" id="KW-0472">Membrane</keyword>
<comment type="subcellular location">
    <subcellularLocation>
        <location evidence="1">Mitochondrion outer membrane</location>
        <topology evidence="1">Multi-pass membrane protein</topology>
    </subcellularLocation>
</comment>
<keyword evidence="8" id="KW-1185">Reference proteome</keyword>
<evidence type="ECO:0000256" key="3">
    <source>
        <dbReference type="ARBA" id="ARBA00022452"/>
    </source>
</evidence>
<evidence type="ECO:0000256" key="1">
    <source>
        <dbReference type="ARBA" id="ARBA00004374"/>
    </source>
</evidence>
<dbReference type="Pfam" id="PF01103">
    <property type="entry name" value="Omp85"/>
    <property type="match status" value="1"/>
</dbReference>
<name>Q74Z15_EREGS</name>
<dbReference type="PANTHER" id="PTHR12815:SF18">
    <property type="entry name" value="SORTING AND ASSEMBLY MACHINERY COMPONENT 50 HOMOLOG"/>
    <property type="match status" value="1"/>
</dbReference>
<evidence type="ECO:0000256" key="4">
    <source>
        <dbReference type="ARBA" id="ARBA00022692"/>
    </source>
</evidence>
<dbReference type="RefSeq" id="NP_987058.1">
    <property type="nucleotide sequence ID" value="NM_212120.1"/>
</dbReference>
<dbReference type="GO" id="GO:0045040">
    <property type="term" value="P:protein insertion into mitochondrial outer membrane"/>
    <property type="evidence" value="ECO:0000318"/>
    <property type="project" value="GO_Central"/>
</dbReference>
<keyword evidence="4" id="KW-0812">Transmembrane</keyword>
<dbReference type="AlphaFoldDB" id="Q74Z15"/>
<evidence type="ECO:0000256" key="2">
    <source>
        <dbReference type="ARBA" id="ARBA00010913"/>
    </source>
</evidence>
<dbReference type="OMA" id="KHPVARF"/>